<comment type="caution">
    <text evidence="1">The sequence shown here is derived from an EMBL/GenBank/DDBJ whole genome shotgun (WGS) entry which is preliminary data.</text>
</comment>
<accession>A0ACB7V855</accession>
<reference evidence="2" key="1">
    <citation type="journal article" date="2022" name="Nat. Commun.">
        <title>Chromosome evolution and the genetic basis of agronomically important traits in greater yam.</title>
        <authorList>
            <person name="Bredeson J.V."/>
            <person name="Lyons J.B."/>
            <person name="Oniyinde I.O."/>
            <person name="Okereke N.R."/>
            <person name="Kolade O."/>
            <person name="Nnabue I."/>
            <person name="Nwadili C.O."/>
            <person name="Hribova E."/>
            <person name="Parker M."/>
            <person name="Nwogha J."/>
            <person name="Shu S."/>
            <person name="Carlson J."/>
            <person name="Kariba R."/>
            <person name="Muthemba S."/>
            <person name="Knop K."/>
            <person name="Barton G.J."/>
            <person name="Sherwood A.V."/>
            <person name="Lopez-Montes A."/>
            <person name="Asiedu R."/>
            <person name="Jamnadass R."/>
            <person name="Muchugi A."/>
            <person name="Goodstein D."/>
            <person name="Egesi C.N."/>
            <person name="Featherston J."/>
            <person name="Asfaw A."/>
            <person name="Simpson G.G."/>
            <person name="Dolezel J."/>
            <person name="Hendre P.S."/>
            <person name="Van Deynze A."/>
            <person name="Kumar P.L."/>
            <person name="Obidiegwu J.E."/>
            <person name="Bhattacharjee R."/>
            <person name="Rokhsar D.S."/>
        </authorList>
    </citation>
    <scope>NUCLEOTIDE SEQUENCE [LARGE SCALE GENOMIC DNA]</scope>
    <source>
        <strain evidence="2">cv. TDa95/00328</strain>
    </source>
</reference>
<evidence type="ECO:0000313" key="1">
    <source>
        <dbReference type="EMBL" id="KAH7669504.1"/>
    </source>
</evidence>
<feature type="non-terminal residue" evidence="1">
    <location>
        <position position="1"/>
    </location>
</feature>
<keyword evidence="1" id="KW-0723">Serine/threonine-protein kinase</keyword>
<gene>
    <name evidence="1" type="ORF">IHE45_11G082400</name>
</gene>
<dbReference type="Proteomes" id="UP000827976">
    <property type="component" value="Chromosome 11"/>
</dbReference>
<evidence type="ECO:0000313" key="2">
    <source>
        <dbReference type="Proteomes" id="UP000827976"/>
    </source>
</evidence>
<feature type="non-terminal residue" evidence="1">
    <location>
        <position position="934"/>
    </location>
</feature>
<dbReference type="EC" id="2.7.11.1" evidence="1"/>
<keyword evidence="1" id="KW-0418">Kinase</keyword>
<name>A0ACB7V855_DIOAL</name>
<protein>
    <submittedName>
        <fullName evidence="1">Non-specific serine/threonine protein kinase protein</fullName>
        <ecNumber evidence="1">2.7.11.1</ecNumber>
    </submittedName>
</protein>
<organism evidence="1 2">
    <name type="scientific">Dioscorea alata</name>
    <name type="common">Purple yam</name>
    <dbReference type="NCBI Taxonomy" id="55571"/>
    <lineage>
        <taxon>Eukaryota</taxon>
        <taxon>Viridiplantae</taxon>
        <taxon>Streptophyta</taxon>
        <taxon>Embryophyta</taxon>
        <taxon>Tracheophyta</taxon>
        <taxon>Spermatophyta</taxon>
        <taxon>Magnoliopsida</taxon>
        <taxon>Liliopsida</taxon>
        <taxon>Dioscoreales</taxon>
        <taxon>Dioscoreaceae</taxon>
        <taxon>Dioscorea</taxon>
    </lineage>
</organism>
<sequence length="934" mass="102381">SCIETEKQALLQFKNSLKDPGKLLSSWTGDDCCSWKGLACNNQTGNIISLDISYGHIHSGPNNEWQLGGKIDASLVELKHLSYLDLSSNDFGGSQIPDFIGSITTLSYLNLSNAGFHGEIPSQLGNLTSLRYLDLNSFRSLYDLRADSVQWMSSLSGLQYLDMSRVNLANSVDVFDALTMLSSLSVVVLPNCQIQRIPASLPSVSNFTSLATIVLDGNEINATFPSWVFNISSLENVYLRFNSFHGVIPDSFEQLVSLEALELGGNSFSGLIPGTMRNLCSLHTLGLFTNKIEGETTTLTEILSGCISESIQVLNLRGNNFRGDLSDWIGTLRRITLLDLSKNLFYGSIPAALGKLSTLTYLYLDHNEFNGSLPESIGELSQMQVFDMSFNQIEGVISEAHFTNLTSLKQLSMASNSLRLNMSSEWIPPFQLETFSSRSCMLGPKFPAWLKTQRNYSLLDLSSTGISDNMPDWFWTLTGHIVILDLSDNLITGIIPSSLKFIIINVINLSSNRFYGALPPFSSNIEYIDFSNNLFSGTLLPITSEYLPLLGELHLSNNLINGTIPSSICNFAEMEVIDLSSNRLFGQVPACFPDLATLMVINLENNNLSGEIPDKLDSFSLLQALHLGDNSISGRIPTSLRACKSLLIIDLGGNKLSGNIPSWIGEALSSLRILRLRANMFEGHIPEELSYLTALQILDLGDNNLSGTIPESFGNFSATFSSIGNYVPLGYIESLQVITKGMEVEYTKNLQFVTSMDLSDNQISGHIPAGLGKLSGLQSLNLSGNHLSGNIPVDIGNLRFLESLDLSRNELSGAIPTSMSAMTSLSHLNLSYNNLSGRIPSGYQLQTINEQSMYIGNDNLCGPPLKVECDSANNRTEEGSTMSCGDGEEDCESEMLWWYIGSVLGYIVGFWAVCGTLLCSESLRNAYFHFLEKL</sequence>
<proteinExistence type="predicted"/>
<keyword evidence="1" id="KW-0808">Transferase</keyword>
<dbReference type="EMBL" id="CM037021">
    <property type="protein sequence ID" value="KAH7669504.1"/>
    <property type="molecule type" value="Genomic_DNA"/>
</dbReference>
<keyword evidence="2" id="KW-1185">Reference proteome</keyword>